<dbReference type="STRING" id="1618436.UV59_C0021G0012"/>
<dbReference type="EMBL" id="LCFB01000021">
    <property type="protein sequence ID" value="KKS84346.1"/>
    <property type="molecule type" value="Genomic_DNA"/>
</dbReference>
<evidence type="ECO:0000313" key="1">
    <source>
        <dbReference type="EMBL" id="KKS84346.1"/>
    </source>
</evidence>
<gene>
    <name evidence="1" type="ORF">UV59_C0021G0012</name>
</gene>
<protein>
    <submittedName>
        <fullName evidence="1">Uncharacterized protein</fullName>
    </submittedName>
</protein>
<evidence type="ECO:0000313" key="2">
    <source>
        <dbReference type="Proteomes" id="UP000034543"/>
    </source>
</evidence>
<reference evidence="1 2" key="1">
    <citation type="journal article" date="2015" name="Nature">
        <title>rRNA introns, odd ribosomes, and small enigmatic genomes across a large radiation of phyla.</title>
        <authorList>
            <person name="Brown C.T."/>
            <person name="Hug L.A."/>
            <person name="Thomas B.C."/>
            <person name="Sharon I."/>
            <person name="Castelle C.J."/>
            <person name="Singh A."/>
            <person name="Wilkins M.J."/>
            <person name="Williams K.H."/>
            <person name="Banfield J.F."/>
        </authorList>
    </citation>
    <scope>NUCLEOTIDE SEQUENCE [LARGE SCALE GENOMIC DNA]</scope>
</reference>
<dbReference type="Proteomes" id="UP000034543">
    <property type="component" value="Unassembled WGS sequence"/>
</dbReference>
<comment type="caution">
    <text evidence="1">The sequence shown here is derived from an EMBL/GenBank/DDBJ whole genome shotgun (WGS) entry which is preliminary data.</text>
</comment>
<proteinExistence type="predicted"/>
<sequence length="177" mass="20165">MSEIPGQHIEETRAGWLIVRGTSSIDLKALKNPQTMDRTHYIGLPANQIDVLSGRGQMLGIVESYPRYDVDYVGPGTWYLDELGVQGEVSISDSDSRMTYEIKRTPSYIEEDPLVARFYTVKELDNEGEPIRERIVKWSMRNLKIRVPHNGTIRIGSREVAIITQDQLQVLPPAHWS</sequence>
<accession>A0A0G1EMS9</accession>
<organism evidence="1 2">
    <name type="scientific">Candidatus Gottesmanbacteria bacterium GW2011_GWA1_43_11</name>
    <dbReference type="NCBI Taxonomy" id="1618436"/>
    <lineage>
        <taxon>Bacteria</taxon>
        <taxon>Candidatus Gottesmaniibacteriota</taxon>
    </lineage>
</organism>
<name>A0A0G1EMS9_9BACT</name>
<dbReference type="AlphaFoldDB" id="A0A0G1EMS9"/>